<dbReference type="InterPro" id="IPR000755">
    <property type="entry name" value="A_A_dipeptidase"/>
</dbReference>
<keyword evidence="7 9" id="KW-0482">Metalloprotease</keyword>
<dbReference type="AlphaFoldDB" id="A0A4R2IBR6"/>
<keyword evidence="6 9" id="KW-0224">Dipeptidase</keyword>
<keyword evidence="4 9" id="KW-0378">Hydrolase</keyword>
<dbReference type="Proteomes" id="UP000294862">
    <property type="component" value="Unassembled WGS sequence"/>
</dbReference>
<dbReference type="GO" id="GO:0006508">
    <property type="term" value="P:proteolysis"/>
    <property type="evidence" value="ECO:0007669"/>
    <property type="project" value="UniProtKB-KW"/>
</dbReference>
<dbReference type="RefSeq" id="WP_241987994.1">
    <property type="nucleotide sequence ID" value="NZ_JACGXM010000005.1"/>
</dbReference>
<accession>A0A4R2IBR6</accession>
<dbReference type="EC" id="3.4.13.22" evidence="9"/>
<name>A0A4R2IBR6_9GAMM</name>
<keyword evidence="10" id="KW-0732">Signal</keyword>
<protein>
    <recommendedName>
        <fullName evidence="9">D-alanyl-D-alanine dipeptidase</fullName>
        <shortName evidence="9">D-Ala-D-Ala dipeptidase</shortName>
        <ecNumber evidence="9">3.4.13.22</ecNumber>
    </recommendedName>
</protein>
<evidence type="ECO:0000256" key="2">
    <source>
        <dbReference type="ARBA" id="ARBA00022670"/>
    </source>
</evidence>
<keyword evidence="5 9" id="KW-0862">Zinc</keyword>
<feature type="binding site" evidence="9">
    <location>
        <position position="228"/>
    </location>
    <ligand>
        <name>Zn(2+)</name>
        <dbReference type="ChEBI" id="CHEBI:29105"/>
        <note>catalytic</note>
    </ligand>
</feature>
<keyword evidence="2 9" id="KW-0645">Protease</keyword>
<comment type="cofactor">
    <cofactor evidence="9">
        <name>Zn(2+)</name>
        <dbReference type="ChEBI" id="CHEBI:29105"/>
    </cofactor>
    <text evidence="9">Binds 1 zinc ion per subunit.</text>
</comment>
<evidence type="ECO:0000256" key="4">
    <source>
        <dbReference type="ARBA" id="ARBA00022801"/>
    </source>
</evidence>
<dbReference type="SUPFAM" id="SSF55166">
    <property type="entry name" value="Hedgehog/DD-peptidase"/>
    <property type="match status" value="1"/>
</dbReference>
<dbReference type="HAMAP" id="MF_01924">
    <property type="entry name" value="A_A_dipeptidase"/>
    <property type="match status" value="1"/>
</dbReference>
<dbReference type="Pfam" id="PF01427">
    <property type="entry name" value="Peptidase_M15"/>
    <property type="match status" value="1"/>
</dbReference>
<comment type="similarity">
    <text evidence="9">Belongs to the peptidase M15D family.</text>
</comment>
<feature type="binding site" evidence="9">
    <location>
        <position position="160"/>
    </location>
    <ligand>
        <name>Zn(2+)</name>
        <dbReference type="ChEBI" id="CHEBI:29105"/>
        <note>catalytic</note>
    </ligand>
</feature>
<dbReference type="GO" id="GO:0160237">
    <property type="term" value="F:D-Ala-D-Ala dipeptidase activity"/>
    <property type="evidence" value="ECO:0007669"/>
    <property type="project" value="UniProtKB-EC"/>
</dbReference>
<proteinExistence type="inferred from homology"/>
<evidence type="ECO:0000313" key="12">
    <source>
        <dbReference type="Proteomes" id="UP000294862"/>
    </source>
</evidence>
<evidence type="ECO:0000256" key="8">
    <source>
        <dbReference type="ARBA" id="ARBA00023316"/>
    </source>
</evidence>
<sequence>MHARPLPIRILALALCAGATAFAHAREPAAPAAYFHIEPVRPVAELLPIALAAKPPVERGEFRAPDLVELAGLDPRIHLDIRYASSRNFLGTPLYSEARAFLQRPAAEALVRVGDALARDGYGLLVHDAYRPWYVTRLFWDATPADKHDFVADPDKGSRHNRGCAVDLTLYDLASGEAVEMPSLYDEMTERAYPGYAGGTATQRARRDLLRRRMEAEGFSVYATEWWHFDYRGWRAYAIQNVRFEDITPRP</sequence>
<dbReference type="PANTHER" id="PTHR43126">
    <property type="entry name" value="D-ALANYL-D-ALANINE DIPEPTIDASE"/>
    <property type="match status" value="1"/>
</dbReference>
<feature type="binding site" evidence="9">
    <location>
        <position position="167"/>
    </location>
    <ligand>
        <name>Zn(2+)</name>
        <dbReference type="ChEBI" id="CHEBI:29105"/>
        <note>catalytic</note>
    </ligand>
</feature>
<dbReference type="GO" id="GO:0071555">
    <property type="term" value="P:cell wall organization"/>
    <property type="evidence" value="ECO:0007669"/>
    <property type="project" value="UniProtKB-KW"/>
</dbReference>
<comment type="caution">
    <text evidence="11">The sequence shown here is derived from an EMBL/GenBank/DDBJ whole genome shotgun (WGS) entry which is preliminary data.</text>
</comment>
<dbReference type="Gene3D" id="3.30.1380.10">
    <property type="match status" value="1"/>
</dbReference>
<dbReference type="CDD" id="cd14840">
    <property type="entry name" value="D-Ala-D-Ala_dipeptidase_Aad"/>
    <property type="match status" value="1"/>
</dbReference>
<feature type="active site" description="Proton donor/acceptor" evidence="9">
    <location>
        <position position="225"/>
    </location>
</feature>
<keyword evidence="3 9" id="KW-0479">Metal-binding</keyword>
<feature type="chain" id="PRO_5020198120" description="D-alanyl-D-alanine dipeptidase" evidence="10">
    <location>
        <begin position="26"/>
        <end position="251"/>
    </location>
</feature>
<keyword evidence="8" id="KW-0961">Cell wall biogenesis/degradation</keyword>
<evidence type="ECO:0000256" key="3">
    <source>
        <dbReference type="ARBA" id="ARBA00022723"/>
    </source>
</evidence>
<evidence type="ECO:0000256" key="9">
    <source>
        <dbReference type="HAMAP-Rule" id="MF_01924"/>
    </source>
</evidence>
<dbReference type="GO" id="GO:0008237">
    <property type="term" value="F:metallopeptidase activity"/>
    <property type="evidence" value="ECO:0007669"/>
    <property type="project" value="UniProtKB-KW"/>
</dbReference>
<dbReference type="GO" id="GO:0008270">
    <property type="term" value="F:zinc ion binding"/>
    <property type="evidence" value="ECO:0007669"/>
    <property type="project" value="UniProtKB-UniRule"/>
</dbReference>
<feature type="signal peptide" evidence="10">
    <location>
        <begin position="1"/>
        <end position="25"/>
    </location>
</feature>
<evidence type="ECO:0000256" key="5">
    <source>
        <dbReference type="ARBA" id="ARBA00022833"/>
    </source>
</evidence>
<gene>
    <name evidence="9" type="primary">ddpX</name>
    <name evidence="11" type="ORF">EV148_102315</name>
</gene>
<evidence type="ECO:0000256" key="6">
    <source>
        <dbReference type="ARBA" id="ARBA00022997"/>
    </source>
</evidence>
<comment type="catalytic activity">
    <reaction evidence="1 9">
        <text>D-alanyl-D-alanine + H2O = 2 D-alanine</text>
        <dbReference type="Rhea" id="RHEA:20661"/>
        <dbReference type="ChEBI" id="CHEBI:15377"/>
        <dbReference type="ChEBI" id="CHEBI:57416"/>
        <dbReference type="ChEBI" id="CHEBI:57822"/>
        <dbReference type="EC" id="3.4.13.22"/>
    </reaction>
</comment>
<organism evidence="11 12">
    <name type="scientific">Dokdonella fugitiva</name>
    <dbReference type="NCBI Taxonomy" id="328517"/>
    <lineage>
        <taxon>Bacteria</taxon>
        <taxon>Pseudomonadati</taxon>
        <taxon>Pseudomonadota</taxon>
        <taxon>Gammaproteobacteria</taxon>
        <taxon>Lysobacterales</taxon>
        <taxon>Rhodanobacteraceae</taxon>
        <taxon>Dokdonella</taxon>
    </lineage>
</organism>
<reference evidence="11 12" key="1">
    <citation type="journal article" date="2015" name="Stand. Genomic Sci.">
        <title>Genomic Encyclopedia of Bacterial and Archaeal Type Strains, Phase III: the genomes of soil and plant-associated and newly described type strains.</title>
        <authorList>
            <person name="Whitman W.B."/>
            <person name="Woyke T."/>
            <person name="Klenk H.P."/>
            <person name="Zhou Y."/>
            <person name="Lilburn T.G."/>
            <person name="Beck B.J."/>
            <person name="De Vos P."/>
            <person name="Vandamme P."/>
            <person name="Eisen J.A."/>
            <person name="Garrity G."/>
            <person name="Hugenholtz P."/>
            <person name="Kyrpides N.C."/>
        </authorList>
    </citation>
    <scope>NUCLEOTIDE SEQUENCE [LARGE SCALE GENOMIC DNA]</scope>
    <source>
        <strain evidence="11 12">A3</strain>
    </source>
</reference>
<evidence type="ECO:0000256" key="1">
    <source>
        <dbReference type="ARBA" id="ARBA00001362"/>
    </source>
</evidence>
<evidence type="ECO:0000313" key="11">
    <source>
        <dbReference type="EMBL" id="TCO41961.1"/>
    </source>
</evidence>
<feature type="site" description="Transition state stabilizer" evidence="9">
    <location>
        <position position="131"/>
    </location>
</feature>
<evidence type="ECO:0000256" key="7">
    <source>
        <dbReference type="ARBA" id="ARBA00023049"/>
    </source>
</evidence>
<dbReference type="InterPro" id="IPR009045">
    <property type="entry name" value="Zn_M74/Hedgehog-like"/>
</dbReference>
<keyword evidence="12" id="KW-1185">Reference proteome</keyword>
<comment type="function">
    <text evidence="9">Catalyzes hydrolysis of the D-alanyl-D-alanine dipeptide.</text>
</comment>
<dbReference type="EMBL" id="SLWQ01000002">
    <property type="protein sequence ID" value="TCO41961.1"/>
    <property type="molecule type" value="Genomic_DNA"/>
</dbReference>
<evidence type="ECO:0000256" key="10">
    <source>
        <dbReference type="SAM" id="SignalP"/>
    </source>
</evidence>
<dbReference type="PANTHER" id="PTHR43126:SF1">
    <property type="entry name" value="D-ALANYL-D-ALANINE DIPEPTIDASE"/>
    <property type="match status" value="1"/>
</dbReference>